<proteinExistence type="predicted"/>
<protein>
    <submittedName>
        <fullName evidence="1">Uncharacterized protein</fullName>
    </submittedName>
</protein>
<accession>A0A3M7SHM1</accession>
<dbReference type="AlphaFoldDB" id="A0A3M7SHM1"/>
<evidence type="ECO:0000313" key="1">
    <source>
        <dbReference type="EMBL" id="RNA35262.1"/>
    </source>
</evidence>
<dbReference type="EMBL" id="REGN01001348">
    <property type="protein sequence ID" value="RNA35262.1"/>
    <property type="molecule type" value="Genomic_DNA"/>
</dbReference>
<gene>
    <name evidence="1" type="ORF">BpHYR1_051439</name>
</gene>
<sequence length="367" mass="42977">MITNISMSMIKKQNMFLLLRNLKANNLLNMKMLYICTVVIICIEMLLWFCLSIFPTVFGKWINSNDQLCSKSSELARLDDSSNLIFKNFNSFQRINFFCFNLSGFNSSFLLFKDLNERFTQVEVYFYRSKLDKGCHQCPLISKKGLFDGISLVEFAFTVKYSLNTCPYIFRNSSIYELKFHGLSKSAIRFNQLSFDASFTNEQVNASVNELVFYCYKGTLTKRIEWIKRINENLRINFSNKSDIINNMDKVTIISFQDYKINRQTDLDWLDDKYFCIFKDFPENNLVIPTISSQYSSNCTCLMIWLFNQTRIILKHVRIPQVRILNSCSNGTWVEIMIKGCNFDKIKNLCSVSKQLVPEKASELILF</sequence>
<dbReference type="Proteomes" id="UP000276133">
    <property type="component" value="Unassembled WGS sequence"/>
</dbReference>
<evidence type="ECO:0000313" key="2">
    <source>
        <dbReference type="Proteomes" id="UP000276133"/>
    </source>
</evidence>
<keyword evidence="2" id="KW-1185">Reference proteome</keyword>
<name>A0A3M7SHM1_BRAPC</name>
<reference evidence="1 2" key="1">
    <citation type="journal article" date="2018" name="Sci. Rep.">
        <title>Genomic signatures of local adaptation to the degree of environmental predictability in rotifers.</title>
        <authorList>
            <person name="Franch-Gras L."/>
            <person name="Hahn C."/>
            <person name="Garcia-Roger E.M."/>
            <person name="Carmona M.J."/>
            <person name="Serra M."/>
            <person name="Gomez A."/>
        </authorList>
    </citation>
    <scope>NUCLEOTIDE SEQUENCE [LARGE SCALE GENOMIC DNA]</scope>
    <source>
        <strain evidence="1">HYR1</strain>
    </source>
</reference>
<comment type="caution">
    <text evidence="1">The sequence shown here is derived from an EMBL/GenBank/DDBJ whole genome shotgun (WGS) entry which is preliminary data.</text>
</comment>
<organism evidence="1 2">
    <name type="scientific">Brachionus plicatilis</name>
    <name type="common">Marine rotifer</name>
    <name type="synonym">Brachionus muelleri</name>
    <dbReference type="NCBI Taxonomy" id="10195"/>
    <lineage>
        <taxon>Eukaryota</taxon>
        <taxon>Metazoa</taxon>
        <taxon>Spiralia</taxon>
        <taxon>Gnathifera</taxon>
        <taxon>Rotifera</taxon>
        <taxon>Eurotatoria</taxon>
        <taxon>Monogononta</taxon>
        <taxon>Pseudotrocha</taxon>
        <taxon>Ploima</taxon>
        <taxon>Brachionidae</taxon>
        <taxon>Brachionus</taxon>
    </lineage>
</organism>